<evidence type="ECO:0000313" key="3">
    <source>
        <dbReference type="Proteomes" id="UP000053620"/>
    </source>
</evidence>
<sequence>ASSSVLPTLDTAPGLWTENTASLARGTVELGTAPSPVDIPASSSSSSSSLPASDLYSSPGIVLSPTPVLMGPDTNQPPALTKDDPSLGTLAMASSL</sequence>
<organism evidence="2 3">
    <name type="scientific">Antrostomus carolinensis</name>
    <name type="common">Chuck-will's-widow</name>
    <name type="synonym">Caprimulgus carolinensis</name>
    <dbReference type="NCBI Taxonomy" id="279965"/>
    <lineage>
        <taxon>Eukaryota</taxon>
        <taxon>Metazoa</taxon>
        <taxon>Chordata</taxon>
        <taxon>Craniata</taxon>
        <taxon>Vertebrata</taxon>
        <taxon>Euteleostomi</taxon>
        <taxon>Archelosauria</taxon>
        <taxon>Archosauria</taxon>
        <taxon>Dinosauria</taxon>
        <taxon>Saurischia</taxon>
        <taxon>Theropoda</taxon>
        <taxon>Coelurosauria</taxon>
        <taxon>Aves</taxon>
        <taxon>Neognathae</taxon>
        <taxon>Neoaves</taxon>
        <taxon>Strisores</taxon>
        <taxon>Caprimulgiformes</taxon>
        <taxon>Caprimulgidae</taxon>
        <taxon>Antrostomus</taxon>
    </lineage>
</organism>
<protein>
    <submittedName>
        <fullName evidence="2">Uncharacterized protein</fullName>
    </submittedName>
</protein>
<feature type="compositionally biased region" description="Low complexity" evidence="1">
    <location>
        <begin position="34"/>
        <end position="59"/>
    </location>
</feature>
<keyword evidence="3" id="KW-1185">Reference proteome</keyword>
<proteinExistence type="predicted"/>
<name>A0A094KQW0_ANTCR</name>
<gene>
    <name evidence="2" type="ORF">N321_06990</name>
</gene>
<dbReference type="AlphaFoldDB" id="A0A094KQW0"/>
<accession>A0A094KQW0</accession>
<reference evidence="2 3" key="1">
    <citation type="submission" date="2014-04" db="EMBL/GenBank/DDBJ databases">
        <title>Genome evolution of avian class.</title>
        <authorList>
            <person name="Zhang G."/>
            <person name="Li C."/>
        </authorList>
    </citation>
    <scope>NUCLEOTIDE SEQUENCE [LARGE SCALE GENOMIC DNA]</scope>
    <source>
        <strain evidence="2">BGI_N321</strain>
    </source>
</reference>
<feature type="region of interest" description="Disordered" evidence="1">
    <location>
        <begin position="27"/>
        <end position="88"/>
    </location>
</feature>
<dbReference type="EMBL" id="KL352302">
    <property type="protein sequence ID" value="KFZ59727.1"/>
    <property type="molecule type" value="Genomic_DNA"/>
</dbReference>
<feature type="non-terminal residue" evidence="2">
    <location>
        <position position="1"/>
    </location>
</feature>
<evidence type="ECO:0000313" key="2">
    <source>
        <dbReference type="EMBL" id="KFZ59727.1"/>
    </source>
</evidence>
<evidence type="ECO:0000256" key="1">
    <source>
        <dbReference type="SAM" id="MobiDB-lite"/>
    </source>
</evidence>
<dbReference type="Proteomes" id="UP000053620">
    <property type="component" value="Unassembled WGS sequence"/>
</dbReference>
<feature type="non-terminal residue" evidence="2">
    <location>
        <position position="96"/>
    </location>
</feature>